<dbReference type="Pfam" id="PF08443">
    <property type="entry name" value="RimK"/>
    <property type="match status" value="1"/>
</dbReference>
<organism evidence="5 6">
    <name type="scientific">Nitrogeniibacter mangrovi</name>
    <dbReference type="NCBI Taxonomy" id="2016596"/>
    <lineage>
        <taxon>Bacteria</taxon>
        <taxon>Pseudomonadati</taxon>
        <taxon>Pseudomonadota</taxon>
        <taxon>Betaproteobacteria</taxon>
        <taxon>Rhodocyclales</taxon>
        <taxon>Zoogloeaceae</taxon>
        <taxon>Nitrogeniibacter</taxon>
    </lineage>
</organism>
<dbReference type="PROSITE" id="PS51186">
    <property type="entry name" value="GNAT"/>
    <property type="match status" value="1"/>
</dbReference>
<dbReference type="SUPFAM" id="SSF56059">
    <property type="entry name" value="Glutathione synthetase ATP-binding domain-like"/>
    <property type="match status" value="1"/>
</dbReference>
<evidence type="ECO:0000259" key="3">
    <source>
        <dbReference type="PROSITE" id="PS50975"/>
    </source>
</evidence>
<dbReference type="EMBL" id="CP048836">
    <property type="protein sequence ID" value="QID16513.1"/>
    <property type="molecule type" value="Genomic_DNA"/>
</dbReference>
<feature type="region of interest" description="Disordered" evidence="2">
    <location>
        <begin position="1"/>
        <end position="23"/>
    </location>
</feature>
<dbReference type="GO" id="GO:0046872">
    <property type="term" value="F:metal ion binding"/>
    <property type="evidence" value="ECO:0007669"/>
    <property type="project" value="InterPro"/>
</dbReference>
<evidence type="ECO:0000259" key="4">
    <source>
        <dbReference type="PROSITE" id="PS51186"/>
    </source>
</evidence>
<feature type="domain" description="ATP-grasp" evidence="3">
    <location>
        <begin position="331"/>
        <end position="574"/>
    </location>
</feature>
<keyword evidence="6" id="KW-1185">Reference proteome</keyword>
<name>A0A6C1AZF5_9RHOO</name>
<dbReference type="InterPro" id="IPR013651">
    <property type="entry name" value="ATP-grasp_RimK-type"/>
</dbReference>
<proteinExistence type="predicted"/>
<protein>
    <submittedName>
        <fullName evidence="5">N-acetylglutaminylglutamine synthetase</fullName>
    </submittedName>
</protein>
<dbReference type="AlphaFoldDB" id="A0A6C1AZF5"/>
<dbReference type="NCBIfam" id="TIGR03103">
    <property type="entry name" value="trio_acet_GNAT"/>
    <property type="match status" value="1"/>
</dbReference>
<dbReference type="CDD" id="cd04301">
    <property type="entry name" value="NAT_SF"/>
    <property type="match status" value="1"/>
</dbReference>
<keyword evidence="1" id="KW-0547">Nucleotide-binding</keyword>
<dbReference type="InterPro" id="IPR017534">
    <property type="entry name" value="GNAT-acetyltransferase"/>
</dbReference>
<dbReference type="KEGG" id="azq:G3580_02055"/>
<evidence type="ECO:0000313" key="6">
    <source>
        <dbReference type="Proteomes" id="UP000501991"/>
    </source>
</evidence>
<dbReference type="Pfam" id="PF00583">
    <property type="entry name" value="Acetyltransf_1"/>
    <property type="match status" value="1"/>
</dbReference>
<dbReference type="Gene3D" id="3.40.630.30">
    <property type="match status" value="1"/>
</dbReference>
<dbReference type="PANTHER" id="PTHR21621">
    <property type="entry name" value="RIBOSOMAL PROTEIN S6 MODIFICATION PROTEIN"/>
    <property type="match status" value="1"/>
</dbReference>
<dbReference type="RefSeq" id="WP_173763681.1">
    <property type="nucleotide sequence ID" value="NZ_CP048836.1"/>
</dbReference>
<sequence length="582" mass="64750">MTRKYVSRALRPGNQPVHLDESQPDMREMPHQVAIECGWGRILPAQTYETPTAIAEALLQERPGQRDIAFYVLRPHLVVAHAPQQLFLDPSESYRRYLGDYHPKRANRRGFTVRRLRTRSDVAAINALYRSRRMVPVDTRRVWRDRAARQTTWAIAEDQGSGEIIGVALGVDHVEAFRDPQHGSSLWSLAVAPQAAHPGVGEALVRYLLEHFQARGRAWLDVSVLHDNEQAIALYDKLGFQRVQVFAVKRRNAINEALFTQPVDDEGDLNPYARLITTEARKRGIHVKVLDAAAGYFQLEMGGRSIVCRESLTELTSAIAMSRCQDKRVTLRLLAEHGLKVPRQRLADGSEADAAFLADCGAVVVKPVEGEQGKGISVNLTDAAQMAAAVERARAYCDRVLIEQYCPGQDLRIVVIDFRVVAAAVRRPPEVVGDGHSTIEALIKKQSRRRQAATGGESRIPIDDETRRCIGAQGHVLDDVLDHDVRLTVRNTANLHTGGTIHDVTDELHPELRAAAEEAARVLDIPVTGLDFIVPDPAHDAYVIIEANERPGLANHEPQPTAERFVDLLFPRTRNNEKPGAP</sequence>
<dbReference type="InterPro" id="IPR011761">
    <property type="entry name" value="ATP-grasp"/>
</dbReference>
<dbReference type="SUPFAM" id="SSF55729">
    <property type="entry name" value="Acyl-CoA N-acyltransferases (Nat)"/>
    <property type="match status" value="1"/>
</dbReference>
<dbReference type="GO" id="GO:0005524">
    <property type="term" value="F:ATP binding"/>
    <property type="evidence" value="ECO:0007669"/>
    <property type="project" value="UniProtKB-UniRule"/>
</dbReference>
<dbReference type="GO" id="GO:0018169">
    <property type="term" value="F:ribosomal S6-glutamic acid ligase activity"/>
    <property type="evidence" value="ECO:0007669"/>
    <property type="project" value="TreeGrafter"/>
</dbReference>
<evidence type="ECO:0000256" key="2">
    <source>
        <dbReference type="SAM" id="MobiDB-lite"/>
    </source>
</evidence>
<dbReference type="InterPro" id="IPR000182">
    <property type="entry name" value="GNAT_dom"/>
</dbReference>
<keyword evidence="1" id="KW-0067">ATP-binding</keyword>
<dbReference type="GO" id="GO:0005737">
    <property type="term" value="C:cytoplasm"/>
    <property type="evidence" value="ECO:0007669"/>
    <property type="project" value="TreeGrafter"/>
</dbReference>
<evidence type="ECO:0000256" key="1">
    <source>
        <dbReference type="PROSITE-ProRule" id="PRU00409"/>
    </source>
</evidence>
<dbReference type="Gene3D" id="3.30.470.20">
    <property type="entry name" value="ATP-grasp fold, B domain"/>
    <property type="match status" value="2"/>
</dbReference>
<gene>
    <name evidence="5" type="primary">ngg</name>
    <name evidence="5" type="ORF">G3580_02055</name>
</gene>
<dbReference type="InterPro" id="IPR016181">
    <property type="entry name" value="Acyl_CoA_acyltransferase"/>
</dbReference>
<dbReference type="Proteomes" id="UP000501991">
    <property type="component" value="Chromosome"/>
</dbReference>
<dbReference type="PANTHER" id="PTHR21621:SF0">
    <property type="entry name" value="BETA-CITRYLGLUTAMATE SYNTHASE B-RELATED"/>
    <property type="match status" value="1"/>
</dbReference>
<reference evidence="5 6" key="1">
    <citation type="submission" date="2020-02" db="EMBL/GenBank/DDBJ databases">
        <title>Nitrogenibacter mangrovi gen. nov., sp. nov. isolated from mangrove sediment, a denitrifying betaproteobacterium.</title>
        <authorList>
            <person name="Liao H."/>
            <person name="Tian Y."/>
        </authorList>
    </citation>
    <scope>NUCLEOTIDE SEQUENCE [LARGE SCALE GENOMIC DNA]</scope>
    <source>
        <strain evidence="5 6">M9-3-2</strain>
    </source>
</reference>
<dbReference type="PROSITE" id="PS50975">
    <property type="entry name" value="ATP_GRASP"/>
    <property type="match status" value="1"/>
</dbReference>
<dbReference type="GO" id="GO:0016747">
    <property type="term" value="F:acyltransferase activity, transferring groups other than amino-acyl groups"/>
    <property type="evidence" value="ECO:0007669"/>
    <property type="project" value="InterPro"/>
</dbReference>
<accession>A0A6C1AZF5</accession>
<evidence type="ECO:0000313" key="5">
    <source>
        <dbReference type="EMBL" id="QID16513.1"/>
    </source>
</evidence>
<feature type="domain" description="N-acetyltransferase" evidence="4">
    <location>
        <begin position="111"/>
        <end position="261"/>
    </location>
</feature>
<dbReference type="GO" id="GO:0009432">
    <property type="term" value="P:SOS response"/>
    <property type="evidence" value="ECO:0007669"/>
    <property type="project" value="TreeGrafter"/>
</dbReference>